<dbReference type="InterPro" id="IPR000719">
    <property type="entry name" value="Prot_kinase_dom"/>
</dbReference>
<dbReference type="Gene3D" id="1.10.238.10">
    <property type="entry name" value="EF-hand"/>
    <property type="match status" value="1"/>
</dbReference>
<dbReference type="Proteomes" id="UP001152797">
    <property type="component" value="Unassembled WGS sequence"/>
</dbReference>
<dbReference type="InterPro" id="IPR000340">
    <property type="entry name" value="Dual-sp_phosphatase_cat-dom"/>
</dbReference>
<gene>
    <name evidence="10" type="ORF">C1SCF055_LOCUS7945</name>
</gene>
<evidence type="ECO:0000259" key="8">
    <source>
        <dbReference type="PROSITE" id="PS50054"/>
    </source>
</evidence>
<dbReference type="PROSITE" id="PS50054">
    <property type="entry name" value="TYR_PHOSPHATASE_DUAL"/>
    <property type="match status" value="1"/>
</dbReference>
<protein>
    <submittedName>
        <fullName evidence="11">Protein kinase domain-containing protein</fullName>
    </submittedName>
</protein>
<dbReference type="SUPFAM" id="SSF56112">
    <property type="entry name" value="Protein kinase-like (PK-like)"/>
    <property type="match status" value="1"/>
</dbReference>
<evidence type="ECO:0000313" key="12">
    <source>
        <dbReference type="Proteomes" id="UP001152797"/>
    </source>
</evidence>
<keyword evidence="3" id="KW-0547">Nucleotide-binding</keyword>
<dbReference type="InterPro" id="IPR020422">
    <property type="entry name" value="TYR_PHOSPHATASE_DUAL_dom"/>
</dbReference>
<keyword evidence="1" id="KW-0723">Serine/threonine-protein kinase</keyword>
<proteinExistence type="predicted"/>
<dbReference type="InterPro" id="IPR011009">
    <property type="entry name" value="Kinase-like_dom_sf"/>
</dbReference>
<feature type="domain" description="Tyrosine-protein phosphatase" evidence="8">
    <location>
        <begin position="298"/>
        <end position="453"/>
    </location>
</feature>
<keyword evidence="5" id="KW-0067">ATP-binding</keyword>
<dbReference type="OrthoDB" id="427969at2759"/>
<dbReference type="Pfam" id="PF00069">
    <property type="entry name" value="Pkinase"/>
    <property type="match status" value="1"/>
</dbReference>
<dbReference type="PROSITE" id="PS50011">
    <property type="entry name" value="PROTEIN_KINASE_DOM"/>
    <property type="match status" value="1"/>
</dbReference>
<evidence type="ECO:0000259" key="9">
    <source>
        <dbReference type="PROSITE" id="PS50056"/>
    </source>
</evidence>
<dbReference type="EMBL" id="CAMXCT030000533">
    <property type="protein sequence ID" value="CAL4767348.1"/>
    <property type="molecule type" value="Genomic_DNA"/>
</dbReference>
<dbReference type="InterPro" id="IPR029021">
    <property type="entry name" value="Prot-tyrosine_phosphatase-like"/>
</dbReference>
<dbReference type="Gene3D" id="1.10.510.10">
    <property type="entry name" value="Transferase(Phosphotransferase) domain 1"/>
    <property type="match status" value="1"/>
</dbReference>
<feature type="domain" description="Protein kinase" evidence="6">
    <location>
        <begin position="550"/>
        <end position="824"/>
    </location>
</feature>
<feature type="domain" description="Tyrosine specific protein phosphatases" evidence="9">
    <location>
        <begin position="366"/>
        <end position="431"/>
    </location>
</feature>
<dbReference type="PROSITE" id="PS50031">
    <property type="entry name" value="EH"/>
    <property type="match status" value="1"/>
</dbReference>
<evidence type="ECO:0000256" key="3">
    <source>
        <dbReference type="ARBA" id="ARBA00022741"/>
    </source>
</evidence>
<dbReference type="EMBL" id="CAMXCT010000533">
    <property type="protein sequence ID" value="CAI3980036.1"/>
    <property type="molecule type" value="Genomic_DNA"/>
</dbReference>
<dbReference type="Gene3D" id="3.10.580.10">
    <property type="entry name" value="CBS-domain"/>
    <property type="match status" value="1"/>
</dbReference>
<keyword evidence="12" id="KW-1185">Reference proteome</keyword>
<dbReference type="EMBL" id="CAMXCT020000533">
    <property type="protein sequence ID" value="CAL1133411.1"/>
    <property type="molecule type" value="Genomic_DNA"/>
</dbReference>
<dbReference type="CDD" id="cd14498">
    <property type="entry name" value="DSP"/>
    <property type="match status" value="1"/>
</dbReference>
<evidence type="ECO:0000256" key="2">
    <source>
        <dbReference type="ARBA" id="ARBA00022679"/>
    </source>
</evidence>
<evidence type="ECO:0000256" key="5">
    <source>
        <dbReference type="ARBA" id="ARBA00022840"/>
    </source>
</evidence>
<dbReference type="PANTHER" id="PTHR24349">
    <property type="entry name" value="SERINE/THREONINE-PROTEIN KINASE"/>
    <property type="match status" value="1"/>
</dbReference>
<dbReference type="InterPro" id="IPR000261">
    <property type="entry name" value="EH_dom"/>
</dbReference>
<dbReference type="SMART" id="SM00220">
    <property type="entry name" value="S_TKc"/>
    <property type="match status" value="1"/>
</dbReference>
<dbReference type="InterPro" id="IPR000387">
    <property type="entry name" value="Tyr_Pase_dom"/>
</dbReference>
<keyword evidence="2" id="KW-0808">Transferase</keyword>
<dbReference type="InterPro" id="IPR050205">
    <property type="entry name" value="CDPK_Ser/Thr_kinases"/>
</dbReference>
<dbReference type="Pfam" id="PF00782">
    <property type="entry name" value="DSPc"/>
    <property type="match status" value="1"/>
</dbReference>
<dbReference type="InterPro" id="IPR046342">
    <property type="entry name" value="CBS_dom_sf"/>
</dbReference>
<evidence type="ECO:0000256" key="4">
    <source>
        <dbReference type="ARBA" id="ARBA00022777"/>
    </source>
</evidence>
<sequence length="1319" mass="148913">MMKFMKLFIQDRGTDQITIGSRVVATMDGQVIQRPVGSLNIWAIGQGFEGSASDWTEYLRSNLFAKARSLHVEWGGTALKVDTQNSQEPWSHLMAAPVETIGPLDLQQASLIRLKPFVIRMVKHSLELHSPSVMYYTVLWQSACVQGDILRGKAAFDFLSKSQLPREILKRIWDIADWQKRGLAWEEFVVTLQLVSLERVLETSGPTSRDRGHNSRPKLVTRGKQARFPGPLGQCKSCARRTEELTKSAGDRLLCRACVRAEDEMKLQPLSSQEQQALDKVSSVLDTVPWRFWKPGEQPARILDWLFLGDLADATDLELLDSRGIGAVLNLIGWWELQALLPEGTDLVSLFGQHDVEYLEADSEDRLFFDIVDMSWPSCERFLEKCQDENRKVLVNCQAGHNRSACMVVCWLVQREGYCLLEALEHVQSLRGTVLSNNGFRLQLVRLALKMDQLGDLPARARTPLVEKNISGDQPVDLGKIINRKRLSVKYGHNSKDWSGQSLEIRCHRQTSIISEEVNGLVSQRKLSLELVACLTHWKKNFLCDYEYTADPPAVIGRGFSGDVVLCRRLHEFGRPQNLRCVKRFNLKAMKPDHLEKLKNEAIIYLSLEHPHIARLFDVYEDEEELSLIMQYCSGGTLQDALHKEFAEEDFKQAAVQMLRVLSYIHSAGIVHRDIKPRNWVYEAERKVLKLIDFGFSAKRLMLGEGFDQLKGCLGTLGYLAPEVVCSAASEETYNETCDIWSLGVVFLEMLGGAGVSVFEKGRGTCDGYTEEVILRDIRDVTEEDILRHLQLAPENSRDFLRRLLRKDPNARCSAAEALQDPYLKEAREQFQQQPNALPISEVISRFRAYGSSSATTRASMLAMARAPTRLPWKDFCALRATFDLFDAVKLSGSIDLEAFLSVVTSEDDFPSARQEAVGMWKALCGEEESLSYCEFLAALIPPIEDAFEDVSRLGEAEVKIEPSLDQKWDLNQPIAAFLPLLDARNLQEMVFPEDEPVSEVVRSMTCNHFRWVVVQFRSGRQEFFDYMDLCHEIVKKADGHQRIAACQVAQICRMSVLANCSGYSSFVPTSVMTPLKKILEMLGRGEGRAVMHRIPLVDMNGELIRVFSCIDFLKLAMCFDVPTAVLKSREARTFDRRNAVLQTLSVPNDKTVLHALHIMDAERLTICAATSLELSGDLGGAVAVGVVAVADLKLVLETEQYHVLEYSIDEFLAWRKHVVTIDSAKLDRQRSLGRFNVQRFNVVSCDRHETLHVLARQLLASKLQRIFLSSHEIARIVGLVSSRDILIEVLDQLVQTSTLSSQVDRSLRDGVRGQKGLS</sequence>
<evidence type="ECO:0000256" key="1">
    <source>
        <dbReference type="ARBA" id="ARBA00022527"/>
    </source>
</evidence>
<evidence type="ECO:0000313" key="11">
    <source>
        <dbReference type="EMBL" id="CAL4767348.1"/>
    </source>
</evidence>
<accession>A0A9P1BXH9</accession>
<name>A0A9P1BXH9_9DINO</name>
<feature type="domain" description="EH" evidence="7">
    <location>
        <begin position="131"/>
        <end position="190"/>
    </location>
</feature>
<dbReference type="Pfam" id="PF12763">
    <property type="entry name" value="EH"/>
    <property type="match status" value="1"/>
</dbReference>
<dbReference type="GO" id="GO:0004674">
    <property type="term" value="F:protein serine/threonine kinase activity"/>
    <property type="evidence" value="ECO:0007669"/>
    <property type="project" value="UniProtKB-KW"/>
</dbReference>
<reference evidence="11 12" key="2">
    <citation type="submission" date="2024-05" db="EMBL/GenBank/DDBJ databases">
        <authorList>
            <person name="Chen Y."/>
            <person name="Shah S."/>
            <person name="Dougan E. K."/>
            <person name="Thang M."/>
            <person name="Chan C."/>
        </authorList>
    </citation>
    <scope>NUCLEOTIDE SEQUENCE [LARGE SCALE GENOMIC DNA]</scope>
</reference>
<keyword evidence="4 11" id="KW-0418">Kinase</keyword>
<dbReference type="Gene3D" id="3.90.190.10">
    <property type="entry name" value="Protein tyrosine phosphatase superfamily"/>
    <property type="match status" value="1"/>
</dbReference>
<evidence type="ECO:0000313" key="10">
    <source>
        <dbReference type="EMBL" id="CAI3980036.1"/>
    </source>
</evidence>
<dbReference type="PROSITE" id="PS50056">
    <property type="entry name" value="TYR_PHOSPHATASE_2"/>
    <property type="match status" value="1"/>
</dbReference>
<evidence type="ECO:0000259" key="6">
    <source>
        <dbReference type="PROSITE" id="PS50011"/>
    </source>
</evidence>
<dbReference type="SMART" id="SM00195">
    <property type="entry name" value="DSPc"/>
    <property type="match status" value="1"/>
</dbReference>
<comment type="caution">
    <text evidence="10">The sequence shown here is derived from an EMBL/GenBank/DDBJ whole genome shotgun (WGS) entry which is preliminary data.</text>
</comment>
<evidence type="ECO:0000259" key="7">
    <source>
        <dbReference type="PROSITE" id="PS50031"/>
    </source>
</evidence>
<dbReference type="GO" id="GO:0005524">
    <property type="term" value="F:ATP binding"/>
    <property type="evidence" value="ECO:0007669"/>
    <property type="project" value="UniProtKB-KW"/>
</dbReference>
<dbReference type="SUPFAM" id="SSF52799">
    <property type="entry name" value="(Phosphotyrosine protein) phosphatases II"/>
    <property type="match status" value="1"/>
</dbReference>
<organism evidence="10">
    <name type="scientific">Cladocopium goreaui</name>
    <dbReference type="NCBI Taxonomy" id="2562237"/>
    <lineage>
        <taxon>Eukaryota</taxon>
        <taxon>Sar</taxon>
        <taxon>Alveolata</taxon>
        <taxon>Dinophyceae</taxon>
        <taxon>Suessiales</taxon>
        <taxon>Symbiodiniaceae</taxon>
        <taxon>Cladocopium</taxon>
    </lineage>
</organism>
<reference evidence="10" key="1">
    <citation type="submission" date="2022-10" db="EMBL/GenBank/DDBJ databases">
        <authorList>
            <person name="Chen Y."/>
            <person name="Dougan E. K."/>
            <person name="Chan C."/>
            <person name="Rhodes N."/>
            <person name="Thang M."/>
        </authorList>
    </citation>
    <scope>NUCLEOTIDE SEQUENCE</scope>
</reference>